<protein>
    <submittedName>
        <fullName evidence="2">Uncharacterized protein</fullName>
    </submittedName>
</protein>
<dbReference type="EMBL" id="JACGWO010000007">
    <property type="protein sequence ID" value="KAK4423165.1"/>
    <property type="molecule type" value="Genomic_DNA"/>
</dbReference>
<dbReference type="AlphaFoldDB" id="A0AAE1Y3W6"/>
<sequence>MQFLGALCAKDSISDQGSDCLLPWTTARRGSDTIHLFSACFLLRCLSLPFTTYSSHSLPHPLLFCLLLWFSSRCGGSVHTLPSASVWVAACRLRRGQGRLEAQRREKDSPYGPWLRAPVPVRGRGPPPRREPVPPRAVSLGFQRGAAVFGSFQSSARGLQWNRQTGDRRIGQWFSLPRPRALARGVLSAGLV</sequence>
<evidence type="ECO:0000256" key="1">
    <source>
        <dbReference type="SAM" id="MobiDB-lite"/>
    </source>
</evidence>
<feature type="region of interest" description="Disordered" evidence="1">
    <location>
        <begin position="101"/>
        <end position="135"/>
    </location>
</feature>
<evidence type="ECO:0000313" key="2">
    <source>
        <dbReference type="EMBL" id="KAK4423165.1"/>
    </source>
</evidence>
<accession>A0AAE1Y3W6</accession>
<gene>
    <name evidence="2" type="ORF">Salat_1899300</name>
</gene>
<comment type="caution">
    <text evidence="2">The sequence shown here is derived from an EMBL/GenBank/DDBJ whole genome shotgun (WGS) entry which is preliminary data.</text>
</comment>
<name>A0AAE1Y3W6_9LAMI</name>
<reference evidence="2" key="1">
    <citation type="submission" date="2020-06" db="EMBL/GenBank/DDBJ databases">
        <authorList>
            <person name="Li T."/>
            <person name="Hu X."/>
            <person name="Zhang T."/>
            <person name="Song X."/>
            <person name="Zhang H."/>
            <person name="Dai N."/>
            <person name="Sheng W."/>
            <person name="Hou X."/>
            <person name="Wei L."/>
        </authorList>
    </citation>
    <scope>NUCLEOTIDE SEQUENCE</scope>
    <source>
        <strain evidence="2">3651</strain>
        <tissue evidence="2">Leaf</tissue>
    </source>
</reference>
<evidence type="ECO:0000313" key="3">
    <source>
        <dbReference type="Proteomes" id="UP001293254"/>
    </source>
</evidence>
<reference evidence="2" key="2">
    <citation type="journal article" date="2024" name="Plant">
        <title>Genomic evolution and insights into agronomic trait innovations of Sesamum species.</title>
        <authorList>
            <person name="Miao H."/>
            <person name="Wang L."/>
            <person name="Qu L."/>
            <person name="Liu H."/>
            <person name="Sun Y."/>
            <person name="Le M."/>
            <person name="Wang Q."/>
            <person name="Wei S."/>
            <person name="Zheng Y."/>
            <person name="Lin W."/>
            <person name="Duan Y."/>
            <person name="Cao H."/>
            <person name="Xiong S."/>
            <person name="Wang X."/>
            <person name="Wei L."/>
            <person name="Li C."/>
            <person name="Ma Q."/>
            <person name="Ju M."/>
            <person name="Zhao R."/>
            <person name="Li G."/>
            <person name="Mu C."/>
            <person name="Tian Q."/>
            <person name="Mei H."/>
            <person name="Zhang T."/>
            <person name="Gao T."/>
            <person name="Zhang H."/>
        </authorList>
    </citation>
    <scope>NUCLEOTIDE SEQUENCE</scope>
    <source>
        <strain evidence="2">3651</strain>
    </source>
</reference>
<organism evidence="2 3">
    <name type="scientific">Sesamum alatum</name>
    <dbReference type="NCBI Taxonomy" id="300844"/>
    <lineage>
        <taxon>Eukaryota</taxon>
        <taxon>Viridiplantae</taxon>
        <taxon>Streptophyta</taxon>
        <taxon>Embryophyta</taxon>
        <taxon>Tracheophyta</taxon>
        <taxon>Spermatophyta</taxon>
        <taxon>Magnoliopsida</taxon>
        <taxon>eudicotyledons</taxon>
        <taxon>Gunneridae</taxon>
        <taxon>Pentapetalae</taxon>
        <taxon>asterids</taxon>
        <taxon>lamiids</taxon>
        <taxon>Lamiales</taxon>
        <taxon>Pedaliaceae</taxon>
        <taxon>Sesamum</taxon>
    </lineage>
</organism>
<keyword evidence="3" id="KW-1185">Reference proteome</keyword>
<proteinExistence type="predicted"/>
<dbReference type="Proteomes" id="UP001293254">
    <property type="component" value="Unassembled WGS sequence"/>
</dbReference>